<proteinExistence type="predicted"/>
<evidence type="ECO:0000313" key="2">
    <source>
        <dbReference type="Proteomes" id="UP000179627"/>
    </source>
</evidence>
<sequence>MRARSAASASSSPSFRCAGRWFRLDRVRGATLAREQVAPRDMVETFGEPPADARPVHVD</sequence>
<gene>
    <name evidence="1" type="ORF">CC117_02595</name>
</gene>
<organism evidence="1 2">
    <name type="scientific">Parafrankia colletiae</name>
    <dbReference type="NCBI Taxonomy" id="573497"/>
    <lineage>
        <taxon>Bacteria</taxon>
        <taxon>Bacillati</taxon>
        <taxon>Actinomycetota</taxon>
        <taxon>Actinomycetes</taxon>
        <taxon>Frankiales</taxon>
        <taxon>Frankiaceae</taxon>
        <taxon>Parafrankia</taxon>
    </lineage>
</organism>
<dbReference type="EMBL" id="MBLM01000108">
    <property type="protein sequence ID" value="OHV38651.1"/>
    <property type="molecule type" value="Genomic_DNA"/>
</dbReference>
<dbReference type="Proteomes" id="UP000179627">
    <property type="component" value="Unassembled WGS sequence"/>
</dbReference>
<accession>A0A1S1QYU7</accession>
<evidence type="ECO:0000313" key="1">
    <source>
        <dbReference type="EMBL" id="OHV38651.1"/>
    </source>
</evidence>
<protein>
    <submittedName>
        <fullName evidence="1">Uncharacterized protein</fullName>
    </submittedName>
</protein>
<comment type="caution">
    <text evidence="1">The sequence shown here is derived from an EMBL/GenBank/DDBJ whole genome shotgun (WGS) entry which is preliminary data.</text>
</comment>
<reference evidence="2" key="1">
    <citation type="submission" date="2016-07" db="EMBL/GenBank/DDBJ databases">
        <title>Sequence Frankia sp. strain CcI1.17.</title>
        <authorList>
            <person name="Ghodhbane-Gtari F."/>
            <person name="Swanson E."/>
            <person name="Gueddou A."/>
            <person name="Morris K."/>
            <person name="Hezbri K."/>
            <person name="Ktari A."/>
            <person name="Nouioui I."/>
            <person name="Abebe-Akele F."/>
            <person name="Simpson S."/>
            <person name="Thomas K."/>
            <person name="Gtari M."/>
            <person name="Tisa L.S."/>
            <person name="Hurst S."/>
        </authorList>
    </citation>
    <scope>NUCLEOTIDE SEQUENCE [LARGE SCALE GENOMIC DNA]</scope>
    <source>
        <strain evidence="2">Cc1.17</strain>
    </source>
</reference>
<keyword evidence="2" id="KW-1185">Reference proteome</keyword>
<dbReference type="AlphaFoldDB" id="A0A1S1QYU7"/>
<name>A0A1S1QYU7_9ACTN</name>